<dbReference type="InterPro" id="IPR007470">
    <property type="entry name" value="HemX"/>
</dbReference>
<dbReference type="EMBL" id="JAAVXB010000003">
    <property type="protein sequence ID" value="NKF22044.1"/>
    <property type="molecule type" value="Genomic_DNA"/>
</dbReference>
<dbReference type="Pfam" id="PF04375">
    <property type="entry name" value="HemX"/>
    <property type="match status" value="1"/>
</dbReference>
<feature type="coiled-coil region" evidence="1">
    <location>
        <begin position="56"/>
        <end position="86"/>
    </location>
</feature>
<evidence type="ECO:0000313" key="3">
    <source>
        <dbReference type="EMBL" id="NKF22044.1"/>
    </source>
</evidence>
<accession>A0A970B893</accession>
<organism evidence="3 4">
    <name type="scientific">Solimonas marina</name>
    <dbReference type="NCBI Taxonomy" id="2714601"/>
    <lineage>
        <taxon>Bacteria</taxon>
        <taxon>Pseudomonadati</taxon>
        <taxon>Pseudomonadota</taxon>
        <taxon>Gammaproteobacteria</taxon>
        <taxon>Nevskiales</taxon>
        <taxon>Nevskiaceae</taxon>
        <taxon>Solimonas</taxon>
    </lineage>
</organism>
<evidence type="ECO:0000313" key="4">
    <source>
        <dbReference type="Proteomes" id="UP000653472"/>
    </source>
</evidence>
<gene>
    <name evidence="3" type="ORF">G7Y82_06915</name>
</gene>
<keyword evidence="2" id="KW-0472">Membrane</keyword>
<keyword evidence="2" id="KW-1133">Transmembrane helix</keyword>
<keyword evidence="1" id="KW-0175">Coiled coil</keyword>
<name>A0A970B893_9GAMM</name>
<comment type="caution">
    <text evidence="3">The sequence shown here is derived from an EMBL/GenBank/DDBJ whole genome shotgun (WGS) entry which is preliminary data.</text>
</comment>
<sequence length="352" mass="38417">MTDEQSETAESPAAEHPPHGGLRWLFSLMLLAIVVGGGAWLYLRISDYYHGQADALQRMTHDLNALEVQSDKLASQSRDLQATEQRDASQLEQMGKRIDAHDQLVGQLREQIAGGRERFQLVSIEQLLLLANDRLQLARDVPAAVSAIDEADSRLAALKEPRLLPVRQALAQEKAALQAVPLPDYQGAALTLSSLIQRAPHLPLLARAPSRFEAVAQRTDVAADAPWYARAGASIREALSSIFTVRHDTGPSPHLLSAEQETLVVQVLALKLEGARVALLRGDTTSFRDLCESASHWLDTYFQGDDPGVAAAHAELERLQPLDLSPPLPDISRSLGLLRAFMKQPEPASATP</sequence>
<keyword evidence="4" id="KW-1185">Reference proteome</keyword>
<dbReference type="RefSeq" id="WP_168147301.1">
    <property type="nucleotide sequence ID" value="NZ_JAAVXB010000003.1"/>
</dbReference>
<dbReference type="AlphaFoldDB" id="A0A970B893"/>
<protein>
    <recommendedName>
        <fullName evidence="5">Uroporphyrin-3 C-methyltransferase</fullName>
    </recommendedName>
</protein>
<feature type="transmembrane region" description="Helical" evidence="2">
    <location>
        <begin position="24"/>
        <end position="43"/>
    </location>
</feature>
<evidence type="ECO:0000256" key="1">
    <source>
        <dbReference type="SAM" id="Coils"/>
    </source>
</evidence>
<evidence type="ECO:0008006" key="5">
    <source>
        <dbReference type="Google" id="ProtNLM"/>
    </source>
</evidence>
<dbReference type="PANTHER" id="PTHR38043:SF1">
    <property type="entry name" value="PROTEIN HEMX"/>
    <property type="match status" value="1"/>
</dbReference>
<dbReference type="PANTHER" id="PTHR38043">
    <property type="entry name" value="PROTEIN HEMX"/>
    <property type="match status" value="1"/>
</dbReference>
<keyword evidence="2" id="KW-0812">Transmembrane</keyword>
<evidence type="ECO:0000256" key="2">
    <source>
        <dbReference type="SAM" id="Phobius"/>
    </source>
</evidence>
<proteinExistence type="predicted"/>
<dbReference type="Proteomes" id="UP000653472">
    <property type="component" value="Unassembled WGS sequence"/>
</dbReference>
<reference evidence="3" key="1">
    <citation type="submission" date="2020-03" db="EMBL/GenBank/DDBJ databases">
        <title>Solimonas marina sp. nov., isolated from deep seawater of the Pacific Ocean.</title>
        <authorList>
            <person name="Liu X."/>
            <person name="Lai Q."/>
            <person name="Sun F."/>
            <person name="Gai Y."/>
            <person name="Li G."/>
            <person name="Shao Z."/>
        </authorList>
    </citation>
    <scope>NUCLEOTIDE SEQUENCE</scope>
    <source>
        <strain evidence="3">C16B3</strain>
    </source>
</reference>